<evidence type="ECO:0008006" key="3">
    <source>
        <dbReference type="Google" id="ProtNLM"/>
    </source>
</evidence>
<evidence type="ECO:0000313" key="2">
    <source>
        <dbReference type="Proteomes" id="UP000007797"/>
    </source>
</evidence>
<dbReference type="RefSeq" id="XP_004361150.1">
    <property type="nucleotide sequence ID" value="XM_004361093.1"/>
</dbReference>
<reference evidence="2" key="1">
    <citation type="journal article" date="2011" name="Genome Res.">
        <title>Phylogeny-wide analysis of social amoeba genomes highlights ancient origins for complex intercellular communication.</title>
        <authorList>
            <person name="Heidel A.J."/>
            <person name="Lawal H.M."/>
            <person name="Felder M."/>
            <person name="Schilde C."/>
            <person name="Helps N.R."/>
            <person name="Tunggal B."/>
            <person name="Rivero F."/>
            <person name="John U."/>
            <person name="Schleicher M."/>
            <person name="Eichinger L."/>
            <person name="Platzer M."/>
            <person name="Noegel A.A."/>
            <person name="Schaap P."/>
            <person name="Gloeckner G."/>
        </authorList>
    </citation>
    <scope>NUCLEOTIDE SEQUENCE [LARGE SCALE GENOMIC DNA]</scope>
    <source>
        <strain evidence="2">SH3</strain>
    </source>
</reference>
<dbReference type="OrthoDB" id="333024at2759"/>
<dbReference type="KEGG" id="dfa:DFA_05431"/>
<dbReference type="PANTHER" id="PTHR24114:SF2">
    <property type="entry name" value="F-BOX DOMAIN-CONTAINING PROTEIN-RELATED"/>
    <property type="match status" value="1"/>
</dbReference>
<organism evidence="1 2">
    <name type="scientific">Cavenderia fasciculata</name>
    <name type="common">Slime mold</name>
    <name type="synonym">Dictyostelium fasciculatum</name>
    <dbReference type="NCBI Taxonomy" id="261658"/>
    <lineage>
        <taxon>Eukaryota</taxon>
        <taxon>Amoebozoa</taxon>
        <taxon>Evosea</taxon>
        <taxon>Eumycetozoa</taxon>
        <taxon>Dictyostelia</taxon>
        <taxon>Acytosteliales</taxon>
        <taxon>Cavenderiaceae</taxon>
        <taxon>Cavenderia</taxon>
    </lineage>
</organism>
<dbReference type="SMART" id="SM00368">
    <property type="entry name" value="LRR_RI"/>
    <property type="match status" value="15"/>
</dbReference>
<dbReference type="InterPro" id="IPR032675">
    <property type="entry name" value="LRR_dom_sf"/>
</dbReference>
<protein>
    <recommendedName>
        <fullName evidence="3">Leucine-rich repeat-containing protein</fullName>
    </recommendedName>
</protein>
<dbReference type="InterPro" id="IPR052394">
    <property type="entry name" value="LRR-containing"/>
</dbReference>
<dbReference type="GeneID" id="14875236"/>
<evidence type="ECO:0000313" key="1">
    <source>
        <dbReference type="EMBL" id="EGG23299.1"/>
    </source>
</evidence>
<dbReference type="Proteomes" id="UP000007797">
    <property type="component" value="Unassembled WGS sequence"/>
</dbReference>
<dbReference type="AlphaFoldDB" id="F4PL77"/>
<dbReference type="Gene3D" id="3.80.10.10">
    <property type="entry name" value="Ribonuclease Inhibitor"/>
    <property type="match status" value="5"/>
</dbReference>
<dbReference type="SUPFAM" id="SSF52047">
    <property type="entry name" value="RNI-like"/>
    <property type="match status" value="2"/>
</dbReference>
<gene>
    <name evidence="1" type="ORF">DFA_05431</name>
</gene>
<dbReference type="Pfam" id="PF13516">
    <property type="entry name" value="LRR_6"/>
    <property type="match status" value="9"/>
</dbReference>
<dbReference type="EMBL" id="GL883008">
    <property type="protein sequence ID" value="EGG23299.1"/>
    <property type="molecule type" value="Genomic_DNA"/>
</dbReference>
<keyword evidence="2" id="KW-1185">Reference proteome</keyword>
<proteinExistence type="predicted"/>
<dbReference type="PANTHER" id="PTHR24114">
    <property type="entry name" value="LEUCINE RICH REPEAT FAMILY PROTEIN"/>
    <property type="match status" value="1"/>
</dbReference>
<dbReference type="InterPro" id="IPR001611">
    <property type="entry name" value="Leu-rich_rpt"/>
</dbReference>
<dbReference type="OMA" id="CNNIGLR"/>
<accession>F4PL77</accession>
<sequence length="669" mass="72889">MATDDESIIQEILELCQHAKNKVERKRETYLKRLRNKDYRKEIDFNKSISIINYDPILFQFCLHKYNTLLNDNILTRLFEQEGESIGHLDLSKCKYFTIDGLIDQFVRLPKLQSLKMQFSRQVDASSIARLLENTHSTFSHLDISCNMNLHGSQFVGAPLRVNPHISSITVMHSHLNDEDGVALFSALSGNSGLLHLNASFNQLGDESVRLLARMLECAGCKIKTLNLATNQITDDSMDALIDAIVGIDTLSELDISSNRIGERGGVSIGQRLIPHDRSLRTLVLASNDIGPDAGMAIGQGLATPDIMIESLNLAHTLIGDDGAMAIAGALHSNRSLKHLDLSFNCLENDAGCAIGAAIAKNQAVTTLLLKRNQFGEHTVKVIGDALKTNTSLTLLDLSGNQIGLKGAKSLAFSLPLNKTLADLDLSYNLLGDAGGKLIGDCLATNAGLVRLNLAANRIGVETCKSISQSLKNSNLQFNHLPSNQFNLDRQDIPIIIHYFLRNKKSTFLTSSSPNIHHIASGQASLSKLRWICLDCNRVGDEGAIVLSEVIANNSTLKSISLTNNHIGERGGKAIGESLMMNTKLINLQLDSNLIGPVGAKSIGDALRRNTTLQSLGLSGNRIEDDGGRAINDALCDNNSLKALMIRNNSFGQDLQSLIESLPQISEIY</sequence>
<name>F4PL77_CACFS</name>